<evidence type="ECO:0000313" key="2">
    <source>
        <dbReference type="EMBL" id="ODV76084.1"/>
    </source>
</evidence>
<proteinExistence type="predicted"/>
<dbReference type="RefSeq" id="XP_020073123.1">
    <property type="nucleotide sequence ID" value="XM_020216969.1"/>
</dbReference>
<accession>A0A1E4S9B7</accession>
<evidence type="ECO:0000313" key="3">
    <source>
        <dbReference type="Proteomes" id="UP000094389"/>
    </source>
</evidence>
<evidence type="ECO:0000256" key="1">
    <source>
        <dbReference type="SAM" id="MobiDB-lite"/>
    </source>
</evidence>
<dbReference type="Proteomes" id="UP000094389">
    <property type="component" value="Unassembled WGS sequence"/>
</dbReference>
<organism evidence="2 3">
    <name type="scientific">Cyberlindnera jadinii (strain ATCC 18201 / CBS 1600 / BCRC 20928 / JCM 3617 / NBRC 0987 / NRRL Y-1542)</name>
    <name type="common">Torula yeast</name>
    <name type="synonym">Candida utilis</name>
    <dbReference type="NCBI Taxonomy" id="983966"/>
    <lineage>
        <taxon>Eukaryota</taxon>
        <taxon>Fungi</taxon>
        <taxon>Dikarya</taxon>
        <taxon>Ascomycota</taxon>
        <taxon>Saccharomycotina</taxon>
        <taxon>Saccharomycetes</taxon>
        <taxon>Phaffomycetales</taxon>
        <taxon>Phaffomycetaceae</taxon>
        <taxon>Cyberlindnera</taxon>
    </lineage>
</organism>
<dbReference type="AlphaFoldDB" id="A0A1E4S9B7"/>
<sequence length="279" mass="31938">MSSPYGFPEVHMSIHNTNIQRLTERMHIDEFYGDTNAEEVLSYLDAFTSQCSVMDSLGGITWLEMFETHLKGNARGRYTNHKYAQEAREQVNEERTRVDFKNRCLPKGIFLRGLHSRIRMTVRLRKPADMAECYYHAHWADTHRETEYHRRGDDSCRYGSKHSSTVSLKEETQGDEEEDYNSISRQQVKVHGAEDSIILDTSYDNASIPAHVDSGGHCNFVFAELVNELQLQLKKMKAIIIQYAKNGATSATDTGVQLPIEVALNDTMSVKINNLCYFV</sequence>
<feature type="region of interest" description="Disordered" evidence="1">
    <location>
        <begin position="151"/>
        <end position="182"/>
    </location>
</feature>
<dbReference type="EMBL" id="KV453925">
    <property type="protein sequence ID" value="ODV76084.1"/>
    <property type="molecule type" value="Genomic_DNA"/>
</dbReference>
<name>A0A1E4S9B7_CYBJN</name>
<dbReference type="GeneID" id="30991365"/>
<protein>
    <submittedName>
        <fullName evidence="2">Uncharacterized protein</fullName>
    </submittedName>
</protein>
<keyword evidence="3" id="KW-1185">Reference proteome</keyword>
<reference evidence="2 3" key="1">
    <citation type="journal article" date="2016" name="Proc. Natl. Acad. Sci. U.S.A.">
        <title>Comparative genomics of biotechnologically important yeasts.</title>
        <authorList>
            <person name="Riley R."/>
            <person name="Haridas S."/>
            <person name="Wolfe K.H."/>
            <person name="Lopes M.R."/>
            <person name="Hittinger C.T."/>
            <person name="Goeker M."/>
            <person name="Salamov A.A."/>
            <person name="Wisecaver J.H."/>
            <person name="Long T.M."/>
            <person name="Calvey C.H."/>
            <person name="Aerts A.L."/>
            <person name="Barry K.W."/>
            <person name="Choi C."/>
            <person name="Clum A."/>
            <person name="Coughlan A.Y."/>
            <person name="Deshpande S."/>
            <person name="Douglass A.P."/>
            <person name="Hanson S.J."/>
            <person name="Klenk H.-P."/>
            <person name="LaButti K.M."/>
            <person name="Lapidus A."/>
            <person name="Lindquist E.A."/>
            <person name="Lipzen A.M."/>
            <person name="Meier-Kolthoff J.P."/>
            <person name="Ohm R.A."/>
            <person name="Otillar R.P."/>
            <person name="Pangilinan J.L."/>
            <person name="Peng Y."/>
            <person name="Rokas A."/>
            <person name="Rosa C.A."/>
            <person name="Scheuner C."/>
            <person name="Sibirny A.A."/>
            <person name="Slot J.C."/>
            <person name="Stielow J.B."/>
            <person name="Sun H."/>
            <person name="Kurtzman C.P."/>
            <person name="Blackwell M."/>
            <person name="Grigoriev I.V."/>
            <person name="Jeffries T.W."/>
        </authorList>
    </citation>
    <scope>NUCLEOTIDE SEQUENCE [LARGE SCALE GENOMIC DNA]</scope>
    <source>
        <strain evidence="3">ATCC 18201 / CBS 1600 / BCRC 20928 / JCM 3617 / NBRC 0987 / NRRL Y-1542</strain>
    </source>
</reference>
<gene>
    <name evidence="2" type="ORF">CYBJADRAFT_179130</name>
</gene>